<organism evidence="1 2">
    <name type="scientific">Zopfia rhizophila CBS 207.26</name>
    <dbReference type="NCBI Taxonomy" id="1314779"/>
    <lineage>
        <taxon>Eukaryota</taxon>
        <taxon>Fungi</taxon>
        <taxon>Dikarya</taxon>
        <taxon>Ascomycota</taxon>
        <taxon>Pezizomycotina</taxon>
        <taxon>Dothideomycetes</taxon>
        <taxon>Dothideomycetes incertae sedis</taxon>
        <taxon>Zopfiaceae</taxon>
        <taxon>Zopfia</taxon>
    </lineage>
</organism>
<dbReference type="EMBL" id="ML994676">
    <property type="protein sequence ID" value="KAF2178317.1"/>
    <property type="molecule type" value="Genomic_DNA"/>
</dbReference>
<keyword evidence="2" id="KW-1185">Reference proteome</keyword>
<protein>
    <submittedName>
        <fullName evidence="1">Uncharacterized protein</fullName>
    </submittedName>
</protein>
<dbReference type="Proteomes" id="UP000800200">
    <property type="component" value="Unassembled WGS sequence"/>
</dbReference>
<evidence type="ECO:0000313" key="2">
    <source>
        <dbReference type="Proteomes" id="UP000800200"/>
    </source>
</evidence>
<dbReference type="AlphaFoldDB" id="A0A6A6DFT0"/>
<accession>A0A6A6DFT0</accession>
<evidence type="ECO:0000313" key="1">
    <source>
        <dbReference type="EMBL" id="KAF2178317.1"/>
    </source>
</evidence>
<name>A0A6A6DFT0_9PEZI</name>
<proteinExistence type="predicted"/>
<sequence>MPTKDTCCNMAAVTNLHFRRNNKALSLFLLAPFPSSMQVHLECIFGSKLIITSYNRVFSPLFRRHCRSSDDRSRVFSGELFQIFHSIPYMAWTNSFARNRKGGHVIAVLTISYRHNHTSRNIGDHRSNAPLVHVSNQVPQSSEKGRFWGPQRS</sequence>
<gene>
    <name evidence="1" type="ORF">K469DRAFT_335612</name>
</gene>
<reference evidence="1" key="1">
    <citation type="journal article" date="2020" name="Stud. Mycol.">
        <title>101 Dothideomycetes genomes: a test case for predicting lifestyles and emergence of pathogens.</title>
        <authorList>
            <person name="Haridas S."/>
            <person name="Albert R."/>
            <person name="Binder M."/>
            <person name="Bloem J."/>
            <person name="Labutti K."/>
            <person name="Salamov A."/>
            <person name="Andreopoulos B."/>
            <person name="Baker S."/>
            <person name="Barry K."/>
            <person name="Bills G."/>
            <person name="Bluhm B."/>
            <person name="Cannon C."/>
            <person name="Castanera R."/>
            <person name="Culley D."/>
            <person name="Daum C."/>
            <person name="Ezra D."/>
            <person name="Gonzalez J."/>
            <person name="Henrissat B."/>
            <person name="Kuo A."/>
            <person name="Liang C."/>
            <person name="Lipzen A."/>
            <person name="Lutzoni F."/>
            <person name="Magnuson J."/>
            <person name="Mondo S."/>
            <person name="Nolan M."/>
            <person name="Ohm R."/>
            <person name="Pangilinan J."/>
            <person name="Park H.-J."/>
            <person name="Ramirez L."/>
            <person name="Alfaro M."/>
            <person name="Sun H."/>
            <person name="Tritt A."/>
            <person name="Yoshinaga Y."/>
            <person name="Zwiers L.-H."/>
            <person name="Turgeon B."/>
            <person name="Goodwin S."/>
            <person name="Spatafora J."/>
            <person name="Crous P."/>
            <person name="Grigoriev I."/>
        </authorList>
    </citation>
    <scope>NUCLEOTIDE SEQUENCE</scope>
    <source>
        <strain evidence="1">CBS 207.26</strain>
    </source>
</reference>